<comment type="caution">
    <text evidence="2">The sequence shown here is derived from an EMBL/GenBank/DDBJ whole genome shotgun (WGS) entry which is preliminary data.</text>
</comment>
<dbReference type="InterPro" id="IPR025484">
    <property type="entry name" value="DUF4376"/>
</dbReference>
<evidence type="ECO:0000259" key="1">
    <source>
        <dbReference type="Pfam" id="PF14301"/>
    </source>
</evidence>
<protein>
    <recommendedName>
        <fullName evidence="1">DUF4376 domain-containing protein</fullName>
    </recommendedName>
</protein>
<organism evidence="2 3">
    <name type="scientific">Methylotenera oryzisoli</name>
    <dbReference type="NCBI Taxonomy" id="2080758"/>
    <lineage>
        <taxon>Bacteria</taxon>
        <taxon>Pseudomonadati</taxon>
        <taxon>Pseudomonadota</taxon>
        <taxon>Betaproteobacteria</taxon>
        <taxon>Nitrosomonadales</taxon>
        <taxon>Methylophilaceae</taxon>
        <taxon>Methylotenera</taxon>
    </lineage>
</organism>
<dbReference type="Pfam" id="PF14301">
    <property type="entry name" value="DUF4376"/>
    <property type="match status" value="1"/>
</dbReference>
<reference evidence="2 3" key="1">
    <citation type="submission" date="2018-02" db="EMBL/GenBank/DDBJ databases">
        <title>A novel lanthanide dependent methylotroph, Methylotenera sp. La3113.</title>
        <authorList>
            <person name="Lv H."/>
            <person name="Tani A."/>
        </authorList>
    </citation>
    <scope>NUCLEOTIDE SEQUENCE [LARGE SCALE GENOMIC DNA]</scope>
    <source>
        <strain evidence="2 3">La3113</strain>
    </source>
</reference>
<feature type="domain" description="DUF4376" evidence="1">
    <location>
        <begin position="71"/>
        <end position="139"/>
    </location>
</feature>
<dbReference type="AlphaFoldDB" id="A0A4Y9VRM2"/>
<proteinExistence type="predicted"/>
<evidence type="ECO:0000313" key="3">
    <source>
        <dbReference type="Proteomes" id="UP000297706"/>
    </source>
</evidence>
<keyword evidence="3" id="KW-1185">Reference proteome</keyword>
<evidence type="ECO:0000313" key="2">
    <source>
        <dbReference type="EMBL" id="TFW71512.1"/>
    </source>
</evidence>
<dbReference type="Proteomes" id="UP000297706">
    <property type="component" value="Unassembled WGS sequence"/>
</dbReference>
<sequence length="152" mass="16386">MKAKYSKLTGGVYVVGASKNIPDDALDIPDELYSRYCNAQLNKFDVVNGKVVEYVAPPPTQDELDELAVIQAKKDKLLALNSITVTTSSGKIFDGNETARNNMLSAITAANFIGQTTANWKLADNTIALVTLDEVHEALALSIQRVGEIVTA</sequence>
<dbReference type="EMBL" id="PQVH01000008">
    <property type="protein sequence ID" value="TFW71512.1"/>
    <property type="molecule type" value="Genomic_DNA"/>
</dbReference>
<gene>
    <name evidence="2" type="ORF">C3Y98_05290</name>
</gene>
<name>A0A4Y9VRM2_9PROT</name>
<dbReference type="RefSeq" id="WP_135277056.1">
    <property type="nucleotide sequence ID" value="NZ_PQVH01000008.1"/>
</dbReference>
<accession>A0A4Y9VRM2</accession>